<accession>A0AA38XJW8</accession>
<keyword evidence="2" id="KW-1185">Reference proteome</keyword>
<name>A0AA38XJW8_9EURO</name>
<protein>
    <submittedName>
        <fullName evidence="1">Uncharacterized protein</fullName>
    </submittedName>
</protein>
<evidence type="ECO:0000313" key="1">
    <source>
        <dbReference type="EMBL" id="KAJ9614351.1"/>
    </source>
</evidence>
<evidence type="ECO:0000313" key="2">
    <source>
        <dbReference type="Proteomes" id="UP001172673"/>
    </source>
</evidence>
<dbReference type="AlphaFoldDB" id="A0AA38XJW8"/>
<reference evidence="1" key="1">
    <citation type="submission" date="2022-10" db="EMBL/GenBank/DDBJ databases">
        <title>Culturing micro-colonial fungi from biological soil crusts in the Mojave desert and describing Neophaeococcomyces mojavensis, and introducing the new genera and species Taxawa tesnikishii.</title>
        <authorList>
            <person name="Kurbessoian T."/>
            <person name="Stajich J.E."/>
        </authorList>
    </citation>
    <scope>NUCLEOTIDE SEQUENCE</scope>
    <source>
        <strain evidence="1">TK_41</strain>
    </source>
</reference>
<comment type="caution">
    <text evidence="1">The sequence shown here is derived from an EMBL/GenBank/DDBJ whole genome shotgun (WGS) entry which is preliminary data.</text>
</comment>
<organism evidence="1 2">
    <name type="scientific">Cladophialophora chaetospira</name>
    <dbReference type="NCBI Taxonomy" id="386627"/>
    <lineage>
        <taxon>Eukaryota</taxon>
        <taxon>Fungi</taxon>
        <taxon>Dikarya</taxon>
        <taxon>Ascomycota</taxon>
        <taxon>Pezizomycotina</taxon>
        <taxon>Eurotiomycetes</taxon>
        <taxon>Chaetothyriomycetidae</taxon>
        <taxon>Chaetothyriales</taxon>
        <taxon>Herpotrichiellaceae</taxon>
        <taxon>Cladophialophora</taxon>
    </lineage>
</organism>
<gene>
    <name evidence="1" type="ORF">H2200_002487</name>
</gene>
<dbReference type="EMBL" id="JAPDRK010000003">
    <property type="protein sequence ID" value="KAJ9614351.1"/>
    <property type="molecule type" value="Genomic_DNA"/>
</dbReference>
<proteinExistence type="predicted"/>
<dbReference type="Proteomes" id="UP001172673">
    <property type="component" value="Unassembled WGS sequence"/>
</dbReference>
<sequence length="309" mass="34847">MEAANSWLRSTVNSMYLPNFFSPRSEPQIPSPTTVQQNEADTQATALRASYRTLVSLLATHRDELSHIVKWHVSMTDRQKKPMEGTLDRMKSDLTTAQSLINASNVCQHDYLVIVVNRLTQVKAGFQAIHNTLDVNESENTYDSKRVQVALTQLRRKDARYMFIEQIAACPRMTKLWTSLSTELTMTLLVRTKATQKAKQDAIKTSQGLLMEEHCSSCTRPIEQYTDEHTTANSNTPIPMPVISVCCDRPCHSYCVRERVGQEHPGCPRCQAEWKDGILAHMINALARSVEDSTKSLEAGMENQCGISR</sequence>